<accession>A0A439CTF7</accession>
<gene>
    <name evidence="1" type="ORF">EKO27_g9655</name>
</gene>
<evidence type="ECO:0000313" key="1">
    <source>
        <dbReference type="EMBL" id="RWA05447.1"/>
    </source>
</evidence>
<dbReference type="AlphaFoldDB" id="A0A439CTF7"/>
<evidence type="ECO:0000313" key="2">
    <source>
        <dbReference type="Proteomes" id="UP000286045"/>
    </source>
</evidence>
<dbReference type="EMBL" id="RYZI01000438">
    <property type="protein sequence ID" value="RWA05447.1"/>
    <property type="molecule type" value="Genomic_DNA"/>
</dbReference>
<comment type="caution">
    <text evidence="1">The sequence shown here is derived from an EMBL/GenBank/DDBJ whole genome shotgun (WGS) entry which is preliminary data.</text>
</comment>
<keyword evidence="2" id="KW-1185">Reference proteome</keyword>
<protein>
    <submittedName>
        <fullName evidence="1">Uncharacterized protein</fullName>
    </submittedName>
</protein>
<name>A0A439CTF7_9PEZI</name>
<organism evidence="1 2">
    <name type="scientific">Xylaria grammica</name>
    <dbReference type="NCBI Taxonomy" id="363999"/>
    <lineage>
        <taxon>Eukaryota</taxon>
        <taxon>Fungi</taxon>
        <taxon>Dikarya</taxon>
        <taxon>Ascomycota</taxon>
        <taxon>Pezizomycotina</taxon>
        <taxon>Sordariomycetes</taxon>
        <taxon>Xylariomycetidae</taxon>
        <taxon>Xylariales</taxon>
        <taxon>Xylariaceae</taxon>
        <taxon>Xylaria</taxon>
    </lineage>
</organism>
<reference evidence="1 2" key="1">
    <citation type="submission" date="2018-12" db="EMBL/GenBank/DDBJ databases">
        <title>Draft genome sequence of Xylaria grammica IHI A82.</title>
        <authorList>
            <person name="Buettner E."/>
            <person name="Kellner H."/>
        </authorList>
    </citation>
    <scope>NUCLEOTIDE SEQUENCE [LARGE SCALE GENOMIC DNA]</scope>
    <source>
        <strain evidence="1 2">IHI A82</strain>
    </source>
</reference>
<proteinExistence type="predicted"/>
<dbReference type="Proteomes" id="UP000286045">
    <property type="component" value="Unassembled WGS sequence"/>
</dbReference>
<sequence>MEPDGYDLVSCGELIACCSFNAFWVLWTFQNKYANKAPSTTPPATPTPMPILAPVPSSESTFEVSGAALGEDSGVVGANEIVEDVNAVFVDETVEDDEVDDVVDVIEVSTPGRIIN</sequence>